<dbReference type="EMBL" id="JADCNM010000001">
    <property type="protein sequence ID" value="KAG0499930.1"/>
    <property type="molecule type" value="Genomic_DNA"/>
</dbReference>
<gene>
    <name evidence="1" type="ORF">HPP92_000002</name>
</gene>
<proteinExistence type="predicted"/>
<comment type="caution">
    <text evidence="1">The sequence shown here is derived from an EMBL/GenBank/DDBJ whole genome shotgun (WGS) entry which is preliminary data.</text>
</comment>
<organism evidence="1 2">
    <name type="scientific">Vanilla planifolia</name>
    <name type="common">Vanilla</name>
    <dbReference type="NCBI Taxonomy" id="51239"/>
    <lineage>
        <taxon>Eukaryota</taxon>
        <taxon>Viridiplantae</taxon>
        <taxon>Streptophyta</taxon>
        <taxon>Embryophyta</taxon>
        <taxon>Tracheophyta</taxon>
        <taxon>Spermatophyta</taxon>
        <taxon>Magnoliopsida</taxon>
        <taxon>Liliopsida</taxon>
        <taxon>Asparagales</taxon>
        <taxon>Orchidaceae</taxon>
        <taxon>Vanilloideae</taxon>
        <taxon>Vanilleae</taxon>
        <taxon>Vanilla</taxon>
    </lineage>
</organism>
<dbReference type="AlphaFoldDB" id="A0A835VK22"/>
<evidence type="ECO:0000313" key="2">
    <source>
        <dbReference type="Proteomes" id="UP000639772"/>
    </source>
</evidence>
<name>A0A835VK22_VANPL</name>
<accession>A0A835VK22</accession>
<sequence>MCRRSLGVIVAWQANLLQTQILQKLLAISNFHDRCYFFYLSYMLDGYHPWASLSMLFGVGPSLAAAAQVTIPLVEAANAPLTARWALGAIHWPFLCGALNRGVMDNVPAAILAQYVPWPFVSMEDAHPSTEPLCTDQLVVANWWAPITTSVPFV</sequence>
<evidence type="ECO:0000313" key="1">
    <source>
        <dbReference type="EMBL" id="KAG0499930.1"/>
    </source>
</evidence>
<reference evidence="1 2" key="1">
    <citation type="journal article" date="2020" name="Nat. Food">
        <title>A phased Vanilla planifolia genome enables genetic improvement of flavour and production.</title>
        <authorList>
            <person name="Hasing T."/>
            <person name="Tang H."/>
            <person name="Brym M."/>
            <person name="Khazi F."/>
            <person name="Huang T."/>
            <person name="Chambers A.H."/>
        </authorList>
    </citation>
    <scope>NUCLEOTIDE SEQUENCE [LARGE SCALE GENOMIC DNA]</scope>
    <source>
        <tissue evidence="1">Leaf</tissue>
    </source>
</reference>
<protein>
    <submittedName>
        <fullName evidence="1">Uncharacterized protein</fullName>
    </submittedName>
</protein>
<dbReference type="Proteomes" id="UP000639772">
    <property type="component" value="Chromosome 1"/>
</dbReference>